<dbReference type="PANTHER" id="PTHR43611:SF3">
    <property type="entry name" value="FLAVIN MONONUCLEOTIDE HYDROLASE 1, CHLOROPLATIC"/>
    <property type="match status" value="1"/>
</dbReference>
<dbReference type="InterPro" id="IPR023214">
    <property type="entry name" value="HAD_sf"/>
</dbReference>
<proteinExistence type="predicted"/>
<dbReference type="Gene3D" id="3.40.50.1000">
    <property type="entry name" value="HAD superfamily/HAD-like"/>
    <property type="match status" value="1"/>
</dbReference>
<dbReference type="EMBL" id="JBHTCF010000041">
    <property type="protein sequence ID" value="MFC7310717.1"/>
    <property type="molecule type" value="Genomic_DNA"/>
</dbReference>
<keyword evidence="1" id="KW-0378">Hydrolase</keyword>
<dbReference type="SUPFAM" id="SSF56784">
    <property type="entry name" value="HAD-like"/>
    <property type="match status" value="1"/>
</dbReference>
<evidence type="ECO:0000313" key="2">
    <source>
        <dbReference type="Proteomes" id="UP001596523"/>
    </source>
</evidence>
<evidence type="ECO:0000313" key="1">
    <source>
        <dbReference type="EMBL" id="MFC7310717.1"/>
    </source>
</evidence>
<name>A0ABW2JZ07_9ACTN</name>
<dbReference type="EC" id="3.1.3.-" evidence="1"/>
<organism evidence="1 2">
    <name type="scientific">Streptomyces monticola</name>
    <dbReference type="NCBI Taxonomy" id="2666263"/>
    <lineage>
        <taxon>Bacteria</taxon>
        <taxon>Bacillati</taxon>
        <taxon>Actinomycetota</taxon>
        <taxon>Actinomycetes</taxon>
        <taxon>Kitasatosporales</taxon>
        <taxon>Streptomycetaceae</taxon>
        <taxon>Streptomyces</taxon>
    </lineage>
</organism>
<dbReference type="RefSeq" id="WP_381841764.1">
    <property type="nucleotide sequence ID" value="NZ_JBHTCF010000041.1"/>
</dbReference>
<keyword evidence="2" id="KW-1185">Reference proteome</keyword>
<dbReference type="Proteomes" id="UP001596523">
    <property type="component" value="Unassembled WGS sequence"/>
</dbReference>
<dbReference type="InterPro" id="IPR036412">
    <property type="entry name" value="HAD-like_sf"/>
</dbReference>
<dbReference type="GO" id="GO:0016787">
    <property type="term" value="F:hydrolase activity"/>
    <property type="evidence" value="ECO:0007669"/>
    <property type="project" value="UniProtKB-KW"/>
</dbReference>
<protein>
    <submittedName>
        <fullName evidence="1">HAD family hydrolase</fullName>
        <ecNumber evidence="1">3.1.3.-</ecNumber>
    </submittedName>
</protein>
<reference evidence="2" key="1">
    <citation type="journal article" date="2019" name="Int. J. Syst. Evol. Microbiol.">
        <title>The Global Catalogue of Microorganisms (GCM) 10K type strain sequencing project: providing services to taxonomists for standard genome sequencing and annotation.</title>
        <authorList>
            <consortium name="The Broad Institute Genomics Platform"/>
            <consortium name="The Broad Institute Genome Sequencing Center for Infectious Disease"/>
            <person name="Wu L."/>
            <person name="Ma J."/>
        </authorList>
    </citation>
    <scope>NUCLEOTIDE SEQUENCE [LARGE SCALE GENOMIC DNA]</scope>
    <source>
        <strain evidence="2">SYNS20</strain>
    </source>
</reference>
<sequence>MSAVPAVLFDLGNVLFCDPWETLLLTEGLGLADRLGLDRGEVREAGRELWHRFSLSEAEEADYWAGLERRLGRPVPRDLVAETERRLLVANPHAEALLTAAAQGQRRVGIASNNTSFWYEKQRVRLGLDRYVDPELVFLSHRLGVSKGAEGQGLLEIAARHADPPRSLLVEDRPANLRRAERIGFRVLAYSFTGAGGVPPTDLLEKMSA</sequence>
<accession>A0ABW2JZ07</accession>
<comment type="caution">
    <text evidence="1">The sequence shown here is derived from an EMBL/GenBank/DDBJ whole genome shotgun (WGS) entry which is preliminary data.</text>
</comment>
<gene>
    <name evidence="1" type="ORF">ACFQVC_41705</name>
</gene>
<dbReference type="PANTHER" id="PTHR43611">
    <property type="entry name" value="ALPHA-D-GLUCOSE 1-PHOSPHATE PHOSPHATASE"/>
    <property type="match status" value="1"/>
</dbReference>